<organism evidence="11 12">
    <name type="scientific">Candidatus Magasanikbacteria bacterium RIFCSPHIGHO2_02_FULL_41_13</name>
    <dbReference type="NCBI Taxonomy" id="1798676"/>
    <lineage>
        <taxon>Bacteria</taxon>
        <taxon>Candidatus Magasanikiibacteriota</taxon>
    </lineage>
</organism>
<evidence type="ECO:0000256" key="10">
    <source>
        <dbReference type="SAM" id="Phobius"/>
    </source>
</evidence>
<evidence type="ECO:0000256" key="4">
    <source>
        <dbReference type="ARBA" id="ARBA00022679"/>
    </source>
</evidence>
<keyword evidence="5 10" id="KW-0812">Transmembrane</keyword>
<feature type="transmembrane region" description="Helical" evidence="10">
    <location>
        <begin position="122"/>
        <end position="140"/>
    </location>
</feature>
<feature type="transmembrane region" description="Helical" evidence="10">
    <location>
        <begin position="441"/>
        <end position="462"/>
    </location>
</feature>
<dbReference type="EMBL" id="MFPX01000018">
    <property type="protein sequence ID" value="OGH66447.1"/>
    <property type="molecule type" value="Genomic_DNA"/>
</dbReference>
<evidence type="ECO:0000256" key="6">
    <source>
        <dbReference type="ARBA" id="ARBA00022989"/>
    </source>
</evidence>
<sequence>MLFNSFVFIILFLPVTFGGYFLLQKIRPQLASIWLAFASLFFYAYWNIVYLPILLFSILFNYILSIYITPGFEKSLKEKARKCVFLFAIIFNLGLLGFFKYSNFFIENINILVGSHIQTLKILLPLGISFFTFQKIAYLVDCYKGKAHEKNFLRYLLFVTFFPQLIAGPIVHHSEIMPQFAEKEKRTLNFENISKGLFLFFLGLSKKVVIADTFATWANSGFNGTSALGFFDAWMTSLSYTFQLYFDFSGYTDMAIGIALLFNIVLPQNFNSPYKALNIQDFWRRWHMTLSRFLRDYIYIPLGGNKLGEWKTYRNLFLVFLIGGLWHGASWMFVIWGTLHGLAIVVHRLWQKGAIEIPRFVAWFLTFNFINITWVFFRAADMESALRVLKGMFLPFEDIFPVLFGPKTVIVLLLGSILVFFFKNSYETLQKWSPQLWHLLIVWALFFVSFYSMSGFSEFLYFNF</sequence>
<dbReference type="STRING" id="1798676.A3B90_00355"/>
<evidence type="ECO:0000256" key="1">
    <source>
        <dbReference type="ARBA" id="ARBA00004651"/>
    </source>
</evidence>
<evidence type="ECO:0000256" key="5">
    <source>
        <dbReference type="ARBA" id="ARBA00022692"/>
    </source>
</evidence>
<dbReference type="Proteomes" id="UP000178742">
    <property type="component" value="Unassembled WGS sequence"/>
</dbReference>
<feature type="transmembrane region" description="Helical" evidence="10">
    <location>
        <begin position="248"/>
        <end position="266"/>
    </location>
</feature>
<comment type="caution">
    <text evidence="11">The sequence shown here is derived from an EMBL/GenBank/DDBJ whole genome shotgun (WGS) entry which is preliminary data.</text>
</comment>
<dbReference type="GO" id="GO:0042121">
    <property type="term" value="P:alginic acid biosynthetic process"/>
    <property type="evidence" value="ECO:0007669"/>
    <property type="project" value="InterPro"/>
</dbReference>
<evidence type="ECO:0000256" key="2">
    <source>
        <dbReference type="ARBA" id="ARBA00010323"/>
    </source>
</evidence>
<comment type="subcellular location">
    <subcellularLocation>
        <location evidence="1">Cell membrane</location>
        <topology evidence="1">Multi-pass membrane protein</topology>
    </subcellularLocation>
</comment>
<dbReference type="InterPro" id="IPR051085">
    <property type="entry name" value="MB_O-acyltransferase"/>
</dbReference>
<feature type="transmembrane region" description="Helical" evidence="10">
    <location>
        <begin position="30"/>
        <end position="46"/>
    </location>
</feature>
<keyword evidence="4 9" id="KW-0808">Transferase</keyword>
<dbReference type="GO" id="GO:0016746">
    <property type="term" value="F:acyltransferase activity"/>
    <property type="evidence" value="ECO:0007669"/>
    <property type="project" value="UniProtKB-KW"/>
</dbReference>
<gene>
    <name evidence="11" type="ORF">A3B90_00355</name>
</gene>
<dbReference type="AlphaFoldDB" id="A0A1F6M485"/>
<proteinExistence type="inferred from homology"/>
<dbReference type="PANTHER" id="PTHR13285:SF23">
    <property type="entry name" value="TEICHOIC ACID D-ALANYLTRANSFERASE"/>
    <property type="match status" value="1"/>
</dbReference>
<feature type="transmembrane region" description="Helical" evidence="10">
    <location>
        <begin position="52"/>
        <end position="72"/>
    </location>
</feature>
<evidence type="ECO:0000313" key="11">
    <source>
        <dbReference type="EMBL" id="OGH66447.1"/>
    </source>
</evidence>
<feature type="transmembrane region" description="Helical" evidence="10">
    <location>
        <begin position="316"/>
        <end position="337"/>
    </location>
</feature>
<keyword evidence="6 10" id="KW-1133">Transmembrane helix</keyword>
<name>A0A1F6M485_9BACT</name>
<keyword evidence="8 9" id="KW-0012">Acyltransferase</keyword>
<dbReference type="PANTHER" id="PTHR13285">
    <property type="entry name" value="ACYLTRANSFERASE"/>
    <property type="match status" value="1"/>
</dbReference>
<reference evidence="11 12" key="1">
    <citation type="journal article" date="2016" name="Nat. Commun.">
        <title>Thousands of microbial genomes shed light on interconnected biogeochemical processes in an aquifer system.</title>
        <authorList>
            <person name="Anantharaman K."/>
            <person name="Brown C.T."/>
            <person name="Hug L.A."/>
            <person name="Sharon I."/>
            <person name="Castelle C.J."/>
            <person name="Probst A.J."/>
            <person name="Thomas B.C."/>
            <person name="Singh A."/>
            <person name="Wilkins M.J."/>
            <person name="Karaoz U."/>
            <person name="Brodie E.L."/>
            <person name="Williams K.H."/>
            <person name="Hubbard S.S."/>
            <person name="Banfield J.F."/>
        </authorList>
    </citation>
    <scope>NUCLEOTIDE SEQUENCE [LARGE SCALE GENOMIC DNA]</scope>
</reference>
<feature type="transmembrane region" description="Helical" evidence="10">
    <location>
        <begin position="84"/>
        <end position="102"/>
    </location>
</feature>
<dbReference type="GO" id="GO:0005886">
    <property type="term" value="C:plasma membrane"/>
    <property type="evidence" value="ECO:0007669"/>
    <property type="project" value="UniProtKB-SubCell"/>
</dbReference>
<keyword evidence="7 9" id="KW-0472">Membrane</keyword>
<comment type="similarity">
    <text evidence="2 9">Belongs to the membrane-bound acyltransferase family.</text>
</comment>
<evidence type="ECO:0000256" key="9">
    <source>
        <dbReference type="PIRNR" id="PIRNR016636"/>
    </source>
</evidence>
<dbReference type="PIRSF" id="PIRSF016636">
    <property type="entry name" value="AlgI_DltB"/>
    <property type="match status" value="1"/>
</dbReference>
<dbReference type="InterPro" id="IPR028362">
    <property type="entry name" value="AlgI"/>
</dbReference>
<evidence type="ECO:0000256" key="7">
    <source>
        <dbReference type="ARBA" id="ARBA00023136"/>
    </source>
</evidence>
<feature type="transmembrane region" description="Helical" evidence="10">
    <location>
        <begin position="152"/>
        <end position="171"/>
    </location>
</feature>
<evidence type="ECO:0000256" key="3">
    <source>
        <dbReference type="ARBA" id="ARBA00022475"/>
    </source>
</evidence>
<dbReference type="InterPro" id="IPR004299">
    <property type="entry name" value="MBOAT_fam"/>
</dbReference>
<accession>A0A1F6M485</accession>
<protein>
    <submittedName>
        <fullName evidence="11">Acetyltransferase</fullName>
    </submittedName>
</protein>
<feature type="transmembrane region" description="Helical" evidence="10">
    <location>
        <begin position="6"/>
        <end position="23"/>
    </location>
</feature>
<dbReference type="InterPro" id="IPR024194">
    <property type="entry name" value="Ac/AlaTfrase_AlgI/DltB"/>
</dbReference>
<evidence type="ECO:0000256" key="8">
    <source>
        <dbReference type="ARBA" id="ARBA00023315"/>
    </source>
</evidence>
<feature type="transmembrane region" description="Helical" evidence="10">
    <location>
        <begin position="357"/>
        <end position="377"/>
    </location>
</feature>
<evidence type="ECO:0000313" key="12">
    <source>
        <dbReference type="Proteomes" id="UP000178742"/>
    </source>
</evidence>
<feature type="transmembrane region" description="Helical" evidence="10">
    <location>
        <begin position="398"/>
        <end position="421"/>
    </location>
</feature>
<dbReference type="Pfam" id="PF03062">
    <property type="entry name" value="MBOAT"/>
    <property type="match status" value="1"/>
</dbReference>
<keyword evidence="3 9" id="KW-1003">Cell membrane</keyword>
<dbReference type="PIRSF" id="PIRSF500217">
    <property type="entry name" value="AlgI"/>
    <property type="match status" value="1"/>
</dbReference>